<keyword evidence="2" id="KW-0732">Signal</keyword>
<evidence type="ECO:0000256" key="1">
    <source>
        <dbReference type="SAM" id="MobiDB-lite"/>
    </source>
</evidence>
<feature type="compositionally biased region" description="Basic residues" evidence="1">
    <location>
        <begin position="193"/>
        <end position="207"/>
    </location>
</feature>
<gene>
    <name evidence="3" type="ORF">Fcan01_10607</name>
</gene>
<organism evidence="3 4">
    <name type="scientific">Folsomia candida</name>
    <name type="common">Springtail</name>
    <dbReference type="NCBI Taxonomy" id="158441"/>
    <lineage>
        <taxon>Eukaryota</taxon>
        <taxon>Metazoa</taxon>
        <taxon>Ecdysozoa</taxon>
        <taxon>Arthropoda</taxon>
        <taxon>Hexapoda</taxon>
        <taxon>Collembola</taxon>
        <taxon>Entomobryomorpha</taxon>
        <taxon>Isotomoidea</taxon>
        <taxon>Isotomidae</taxon>
        <taxon>Proisotominae</taxon>
        <taxon>Folsomia</taxon>
    </lineage>
</organism>
<evidence type="ECO:0000313" key="4">
    <source>
        <dbReference type="Proteomes" id="UP000198287"/>
    </source>
</evidence>
<feature type="compositionally biased region" description="Polar residues" evidence="1">
    <location>
        <begin position="243"/>
        <end position="254"/>
    </location>
</feature>
<evidence type="ECO:0000313" key="3">
    <source>
        <dbReference type="EMBL" id="OXA53768.1"/>
    </source>
</evidence>
<feature type="signal peptide" evidence="2">
    <location>
        <begin position="1"/>
        <end position="17"/>
    </location>
</feature>
<feature type="region of interest" description="Disordered" evidence="1">
    <location>
        <begin position="135"/>
        <end position="254"/>
    </location>
</feature>
<comment type="caution">
    <text evidence="3">The sequence shown here is derived from an EMBL/GenBank/DDBJ whole genome shotgun (WGS) entry which is preliminary data.</text>
</comment>
<dbReference type="AlphaFoldDB" id="A0A226E8Y2"/>
<name>A0A226E8Y2_FOLCA</name>
<protein>
    <submittedName>
        <fullName evidence="3">Uncharacterized protein</fullName>
    </submittedName>
</protein>
<feature type="compositionally biased region" description="Low complexity" evidence="1">
    <location>
        <begin position="216"/>
        <end position="227"/>
    </location>
</feature>
<feature type="compositionally biased region" description="Low complexity" evidence="1">
    <location>
        <begin position="169"/>
        <end position="192"/>
    </location>
</feature>
<dbReference type="EMBL" id="LNIX01000005">
    <property type="protein sequence ID" value="OXA53768.1"/>
    <property type="molecule type" value="Genomic_DNA"/>
</dbReference>
<sequence>MNGVVGLMALLFATVEGQINQTLVASSTSHPHTTEETLTSSKSHQPIIKSTTPPTILTTTTPQIFTTLPPKLLPQATTIPQNTVKSTSTTIPPLFTTIVQHLVQKMTPFTSPRPTIQSDWPPRIIRTLATTSLPDFLERRATSPSPQNTEGIPHSPIIRAKPSTKKKSGNSANSKATNRKAATNAKASTKKPANNKKKKPGGKKRAPNRGGGQVGGRNNNARNQAGVTLTATVKPKANGGGSQLQVSVKNNQNKGRQPIVVVVVLGDGNKKIVKAKGNVPIKVKQG</sequence>
<feature type="region of interest" description="Disordered" evidence="1">
    <location>
        <begin position="26"/>
        <end position="58"/>
    </location>
</feature>
<evidence type="ECO:0000256" key="2">
    <source>
        <dbReference type="SAM" id="SignalP"/>
    </source>
</evidence>
<feature type="chain" id="PRO_5012285216" evidence="2">
    <location>
        <begin position="18"/>
        <end position="286"/>
    </location>
</feature>
<accession>A0A226E8Y2</accession>
<keyword evidence="4" id="KW-1185">Reference proteome</keyword>
<proteinExistence type="predicted"/>
<reference evidence="3 4" key="1">
    <citation type="submission" date="2015-12" db="EMBL/GenBank/DDBJ databases">
        <title>The genome of Folsomia candida.</title>
        <authorList>
            <person name="Faddeeva A."/>
            <person name="Derks M.F."/>
            <person name="Anvar Y."/>
            <person name="Smit S."/>
            <person name="Van Straalen N."/>
            <person name="Roelofs D."/>
        </authorList>
    </citation>
    <scope>NUCLEOTIDE SEQUENCE [LARGE SCALE GENOMIC DNA]</scope>
    <source>
        <strain evidence="3 4">VU population</strain>
        <tissue evidence="3">Whole body</tissue>
    </source>
</reference>
<dbReference type="Proteomes" id="UP000198287">
    <property type="component" value="Unassembled WGS sequence"/>
</dbReference>